<dbReference type="AlphaFoldDB" id="A0AAN8V4N4"/>
<organism evidence="1 2">
    <name type="scientific">Dillenia turbinata</name>
    <dbReference type="NCBI Taxonomy" id="194707"/>
    <lineage>
        <taxon>Eukaryota</taxon>
        <taxon>Viridiplantae</taxon>
        <taxon>Streptophyta</taxon>
        <taxon>Embryophyta</taxon>
        <taxon>Tracheophyta</taxon>
        <taxon>Spermatophyta</taxon>
        <taxon>Magnoliopsida</taxon>
        <taxon>eudicotyledons</taxon>
        <taxon>Gunneridae</taxon>
        <taxon>Pentapetalae</taxon>
        <taxon>Dilleniales</taxon>
        <taxon>Dilleniaceae</taxon>
        <taxon>Dillenia</taxon>
    </lineage>
</organism>
<comment type="caution">
    <text evidence="1">The sequence shown here is derived from an EMBL/GenBank/DDBJ whole genome shotgun (WGS) entry which is preliminary data.</text>
</comment>
<keyword evidence="2" id="KW-1185">Reference proteome</keyword>
<dbReference type="EMBL" id="JBAMMX010000020">
    <property type="protein sequence ID" value="KAK6921373.1"/>
    <property type="molecule type" value="Genomic_DNA"/>
</dbReference>
<protein>
    <submittedName>
        <fullName evidence="1">Uncharacterized protein</fullName>
    </submittedName>
</protein>
<gene>
    <name evidence="1" type="ORF">RJ641_015051</name>
</gene>
<proteinExistence type="predicted"/>
<accession>A0AAN8V4N4</accession>
<evidence type="ECO:0000313" key="2">
    <source>
        <dbReference type="Proteomes" id="UP001370490"/>
    </source>
</evidence>
<evidence type="ECO:0000313" key="1">
    <source>
        <dbReference type="EMBL" id="KAK6921373.1"/>
    </source>
</evidence>
<sequence>MAFHLHCLSSISQPSGCHLTNSSIIRRFPVKSMNRRRLFRDFGVKAFFFNPTQEPILKEALKVSIFSGLNLILDAFQLISSLKIY</sequence>
<dbReference type="Proteomes" id="UP001370490">
    <property type="component" value="Unassembled WGS sequence"/>
</dbReference>
<reference evidence="1 2" key="1">
    <citation type="submission" date="2023-12" db="EMBL/GenBank/DDBJ databases">
        <title>A high-quality genome assembly for Dillenia turbinata (Dilleniales).</title>
        <authorList>
            <person name="Chanderbali A."/>
        </authorList>
    </citation>
    <scope>NUCLEOTIDE SEQUENCE [LARGE SCALE GENOMIC DNA]</scope>
    <source>
        <strain evidence="1">LSX21</strain>
        <tissue evidence="1">Leaf</tissue>
    </source>
</reference>
<name>A0AAN8V4N4_9MAGN</name>